<reference evidence="4 5" key="1">
    <citation type="journal article" date="2018" name="Nat. Ecol. Evol.">
        <title>Pezizomycetes genomes reveal the molecular basis of ectomycorrhizal truffle lifestyle.</title>
        <authorList>
            <person name="Murat C."/>
            <person name="Payen T."/>
            <person name="Noel B."/>
            <person name="Kuo A."/>
            <person name="Morin E."/>
            <person name="Chen J."/>
            <person name="Kohler A."/>
            <person name="Krizsan K."/>
            <person name="Balestrini R."/>
            <person name="Da Silva C."/>
            <person name="Montanini B."/>
            <person name="Hainaut M."/>
            <person name="Levati E."/>
            <person name="Barry K.W."/>
            <person name="Belfiori B."/>
            <person name="Cichocki N."/>
            <person name="Clum A."/>
            <person name="Dockter R.B."/>
            <person name="Fauchery L."/>
            <person name="Guy J."/>
            <person name="Iotti M."/>
            <person name="Le Tacon F."/>
            <person name="Lindquist E.A."/>
            <person name="Lipzen A."/>
            <person name="Malagnac F."/>
            <person name="Mello A."/>
            <person name="Molinier V."/>
            <person name="Miyauchi S."/>
            <person name="Poulain J."/>
            <person name="Riccioni C."/>
            <person name="Rubini A."/>
            <person name="Sitrit Y."/>
            <person name="Splivallo R."/>
            <person name="Traeger S."/>
            <person name="Wang M."/>
            <person name="Zifcakova L."/>
            <person name="Wipf D."/>
            <person name="Zambonelli A."/>
            <person name="Paolocci F."/>
            <person name="Nowrousian M."/>
            <person name="Ottonello S."/>
            <person name="Baldrian P."/>
            <person name="Spatafora J.W."/>
            <person name="Henrissat B."/>
            <person name="Nagy L.G."/>
            <person name="Aury J.M."/>
            <person name="Wincker P."/>
            <person name="Grigoriev I.V."/>
            <person name="Bonfante P."/>
            <person name="Martin F.M."/>
        </authorList>
    </citation>
    <scope>NUCLEOTIDE SEQUENCE [LARGE SCALE GENOMIC DNA]</scope>
    <source>
        <strain evidence="4 5">RN42</strain>
    </source>
</reference>
<accession>A0A3N4HZS4</accession>
<evidence type="ECO:0000313" key="5">
    <source>
        <dbReference type="Proteomes" id="UP000275078"/>
    </source>
</evidence>
<feature type="compositionally biased region" description="Acidic residues" evidence="2">
    <location>
        <begin position="59"/>
        <end position="71"/>
    </location>
</feature>
<feature type="compositionally biased region" description="Low complexity" evidence="2">
    <location>
        <begin position="166"/>
        <end position="185"/>
    </location>
</feature>
<feature type="compositionally biased region" description="Low complexity" evidence="2">
    <location>
        <begin position="33"/>
        <end position="55"/>
    </location>
</feature>
<feature type="coiled-coil region" evidence="1">
    <location>
        <begin position="247"/>
        <end position="280"/>
    </location>
</feature>
<protein>
    <recommendedName>
        <fullName evidence="6">Extracellular membrane protein CFEM domain-containing protein</fullName>
    </recommendedName>
</protein>
<feature type="chain" id="PRO_5018054659" description="Extracellular membrane protein CFEM domain-containing protein" evidence="3">
    <location>
        <begin position="18"/>
        <end position="302"/>
    </location>
</feature>
<dbReference type="AlphaFoldDB" id="A0A3N4HZS4"/>
<keyword evidence="3" id="KW-0732">Signal</keyword>
<keyword evidence="1" id="KW-0175">Coiled coil</keyword>
<evidence type="ECO:0000256" key="2">
    <source>
        <dbReference type="SAM" id="MobiDB-lite"/>
    </source>
</evidence>
<organism evidence="4 5">
    <name type="scientific">Ascobolus immersus RN42</name>
    <dbReference type="NCBI Taxonomy" id="1160509"/>
    <lineage>
        <taxon>Eukaryota</taxon>
        <taxon>Fungi</taxon>
        <taxon>Dikarya</taxon>
        <taxon>Ascomycota</taxon>
        <taxon>Pezizomycotina</taxon>
        <taxon>Pezizomycetes</taxon>
        <taxon>Pezizales</taxon>
        <taxon>Ascobolaceae</taxon>
        <taxon>Ascobolus</taxon>
    </lineage>
</organism>
<feature type="signal peptide" evidence="3">
    <location>
        <begin position="1"/>
        <end position="17"/>
    </location>
</feature>
<feature type="region of interest" description="Disordered" evidence="2">
    <location>
        <begin position="164"/>
        <end position="199"/>
    </location>
</feature>
<evidence type="ECO:0000256" key="1">
    <source>
        <dbReference type="SAM" id="Coils"/>
    </source>
</evidence>
<gene>
    <name evidence="4" type="ORF">BJ508DRAFT_416490</name>
</gene>
<proteinExistence type="predicted"/>
<evidence type="ECO:0000313" key="4">
    <source>
        <dbReference type="EMBL" id="RPA78626.1"/>
    </source>
</evidence>
<sequence length="302" mass="33327">MLLKKLLLLGLPVIAMAATTTTDLDEEAEDELTTTTKATTTSGFKISTTTSSSASKVTDDEEEEEEEEEDEKMTTITTTSKGAKVTQVVSVNSTKAKNDNWPYEGFGDFILELPECTRFCFETPVSPNITVGEEGNCAKADNWNCLCHFYNPTFYQKVFNDTLPKPTTTSTTRAPRRTGSTTTTTEEPEATETDEPETPESIAKDEFFTCLEDACGILKWGAYREQFMKATDKLNTHCLTEEKVYDKERNDEDFQAIEDAKKALEAKKKAEAEKAKKNDAGKLGMGVWAVSAVAALTVAFAL</sequence>
<keyword evidence="5" id="KW-1185">Reference proteome</keyword>
<dbReference type="EMBL" id="ML119709">
    <property type="protein sequence ID" value="RPA78626.1"/>
    <property type="molecule type" value="Genomic_DNA"/>
</dbReference>
<dbReference type="Proteomes" id="UP000275078">
    <property type="component" value="Unassembled WGS sequence"/>
</dbReference>
<evidence type="ECO:0008006" key="6">
    <source>
        <dbReference type="Google" id="ProtNLM"/>
    </source>
</evidence>
<feature type="compositionally biased region" description="Acidic residues" evidence="2">
    <location>
        <begin position="186"/>
        <end position="198"/>
    </location>
</feature>
<evidence type="ECO:0000256" key="3">
    <source>
        <dbReference type="SAM" id="SignalP"/>
    </source>
</evidence>
<feature type="region of interest" description="Disordered" evidence="2">
    <location>
        <begin position="26"/>
        <end position="71"/>
    </location>
</feature>
<name>A0A3N4HZS4_ASCIM</name>